<dbReference type="SUPFAM" id="SSF56784">
    <property type="entry name" value="HAD-like"/>
    <property type="match status" value="1"/>
</dbReference>
<protein>
    <submittedName>
        <fullName evidence="1">Similar to phosphoglycolate phosphatase,clustered with ribosomal large subunit pseudouridine synthase C</fullName>
    </submittedName>
</protein>
<dbReference type="PANTHER" id="PTHR43434:SF22">
    <property type="entry name" value="PHOSPHOGLYCOLATE PHOSPHATASE"/>
    <property type="match status" value="1"/>
</dbReference>
<dbReference type="NCBIfam" id="TIGR01549">
    <property type="entry name" value="HAD-SF-IA-v1"/>
    <property type="match status" value="1"/>
</dbReference>
<proteinExistence type="predicted"/>
<dbReference type="EMBL" id="CZRL01000013">
    <property type="protein sequence ID" value="CUS50227.1"/>
    <property type="molecule type" value="Genomic_DNA"/>
</dbReference>
<organism evidence="1">
    <name type="scientific">hydrothermal vent metagenome</name>
    <dbReference type="NCBI Taxonomy" id="652676"/>
    <lineage>
        <taxon>unclassified sequences</taxon>
        <taxon>metagenomes</taxon>
        <taxon>ecological metagenomes</taxon>
    </lineage>
</organism>
<dbReference type="SFLD" id="SFLDG01129">
    <property type="entry name" value="C1.5:_HAD__Beta-PGM__Phosphata"/>
    <property type="match status" value="1"/>
</dbReference>
<sequence>MPELKALNASVNADLVVFDKDGTLIDFHTLWGPRVERAIDATCSSLGWGQSMNNKLTTALGYDPQTAQVVSQGPLATAPISELEIVVATILFQHQMSWERAKYLACEHFGPVMSALPQPTEINPLGEVRTAIARLKSSGVQVAIATSDDRAPTEAALRELNLTQTVDLVLCADDPSTPSKPDPSVLHYISQQLVVSIDRTVMVGDTVSDLKMGRQAGVALTVGITGGADKTVELESHADVLLSSVDGLVPA</sequence>
<dbReference type="PANTHER" id="PTHR43434">
    <property type="entry name" value="PHOSPHOGLYCOLATE PHOSPHATASE"/>
    <property type="match status" value="1"/>
</dbReference>
<dbReference type="Gene3D" id="1.10.150.240">
    <property type="entry name" value="Putative phosphatase, domain 2"/>
    <property type="match status" value="1"/>
</dbReference>
<evidence type="ECO:0000313" key="1">
    <source>
        <dbReference type="EMBL" id="CUS50227.1"/>
    </source>
</evidence>
<dbReference type="Gene3D" id="3.40.50.1000">
    <property type="entry name" value="HAD superfamily/HAD-like"/>
    <property type="match status" value="1"/>
</dbReference>
<gene>
    <name evidence="1" type="ORF">MGWOODY_XGa1679</name>
</gene>
<dbReference type="SFLD" id="SFLDS00003">
    <property type="entry name" value="Haloacid_Dehalogenase"/>
    <property type="match status" value="1"/>
</dbReference>
<dbReference type="InterPro" id="IPR036412">
    <property type="entry name" value="HAD-like_sf"/>
</dbReference>
<dbReference type="InterPro" id="IPR023198">
    <property type="entry name" value="PGP-like_dom2"/>
</dbReference>
<accession>A0A160TT81</accession>
<dbReference type="Pfam" id="PF00702">
    <property type="entry name" value="Hydrolase"/>
    <property type="match status" value="1"/>
</dbReference>
<dbReference type="GO" id="GO:0006281">
    <property type="term" value="P:DNA repair"/>
    <property type="evidence" value="ECO:0007669"/>
    <property type="project" value="TreeGrafter"/>
</dbReference>
<reference evidence="1" key="1">
    <citation type="submission" date="2015-10" db="EMBL/GenBank/DDBJ databases">
        <authorList>
            <person name="Gilbert D.G."/>
        </authorList>
    </citation>
    <scope>NUCLEOTIDE SEQUENCE</scope>
</reference>
<dbReference type="InterPro" id="IPR050155">
    <property type="entry name" value="HAD-like_hydrolase_sf"/>
</dbReference>
<dbReference type="AlphaFoldDB" id="A0A160TT81"/>
<dbReference type="GO" id="GO:0008967">
    <property type="term" value="F:phosphoglycolate phosphatase activity"/>
    <property type="evidence" value="ECO:0007669"/>
    <property type="project" value="TreeGrafter"/>
</dbReference>
<dbReference type="InterPro" id="IPR006439">
    <property type="entry name" value="HAD-SF_hydro_IA"/>
</dbReference>
<name>A0A160TT81_9ZZZZ</name>
<dbReference type="InterPro" id="IPR023214">
    <property type="entry name" value="HAD_sf"/>
</dbReference>